<dbReference type="AlphaFoldDB" id="A0AA37SYM9"/>
<dbReference type="InterPro" id="IPR048527">
    <property type="entry name" value="Sde182_C"/>
</dbReference>
<reference evidence="3" key="2">
    <citation type="submission" date="2023-01" db="EMBL/GenBank/DDBJ databases">
        <title>Draft genome sequence of Portibacter lacus strain NBRC 108769.</title>
        <authorList>
            <person name="Sun Q."/>
            <person name="Mori K."/>
        </authorList>
    </citation>
    <scope>NUCLEOTIDE SEQUENCE</scope>
    <source>
        <strain evidence="3">NBRC 108769</strain>
    </source>
</reference>
<keyword evidence="4" id="KW-1185">Reference proteome</keyword>
<evidence type="ECO:0000313" key="4">
    <source>
        <dbReference type="Proteomes" id="UP001156666"/>
    </source>
</evidence>
<dbReference type="SUPFAM" id="SSF53590">
    <property type="entry name" value="Nucleoside hydrolase"/>
    <property type="match status" value="1"/>
</dbReference>
<gene>
    <name evidence="3" type="ORF">GCM10007940_44510</name>
</gene>
<reference evidence="3" key="1">
    <citation type="journal article" date="2014" name="Int. J. Syst. Evol. Microbiol.">
        <title>Complete genome sequence of Corynebacterium casei LMG S-19264T (=DSM 44701T), isolated from a smear-ripened cheese.</title>
        <authorList>
            <consortium name="US DOE Joint Genome Institute (JGI-PGF)"/>
            <person name="Walter F."/>
            <person name="Albersmeier A."/>
            <person name="Kalinowski J."/>
            <person name="Ruckert C."/>
        </authorList>
    </citation>
    <scope>NUCLEOTIDE SEQUENCE</scope>
    <source>
        <strain evidence="3">NBRC 108769</strain>
    </source>
</reference>
<dbReference type="Pfam" id="PF07632">
    <property type="entry name" value="Sde182_NH-like"/>
    <property type="match status" value="1"/>
</dbReference>
<organism evidence="3 4">
    <name type="scientific">Portibacter lacus</name>
    <dbReference type="NCBI Taxonomy" id="1099794"/>
    <lineage>
        <taxon>Bacteria</taxon>
        <taxon>Pseudomonadati</taxon>
        <taxon>Bacteroidota</taxon>
        <taxon>Saprospiria</taxon>
        <taxon>Saprospirales</taxon>
        <taxon>Haliscomenobacteraceae</taxon>
        <taxon>Portibacter</taxon>
    </lineage>
</organism>
<dbReference type="GO" id="GO:0016799">
    <property type="term" value="F:hydrolase activity, hydrolyzing N-glycosyl compounds"/>
    <property type="evidence" value="ECO:0007669"/>
    <property type="project" value="InterPro"/>
</dbReference>
<evidence type="ECO:0000259" key="1">
    <source>
        <dbReference type="Pfam" id="PF07632"/>
    </source>
</evidence>
<accession>A0AA37SYM9</accession>
<dbReference type="InterPro" id="IPR013783">
    <property type="entry name" value="Ig-like_fold"/>
</dbReference>
<evidence type="ECO:0000313" key="3">
    <source>
        <dbReference type="EMBL" id="GLR19835.1"/>
    </source>
</evidence>
<protein>
    <recommendedName>
        <fullName evidence="5">DUF1593 domain-containing protein</fullName>
    </recommendedName>
</protein>
<evidence type="ECO:0008006" key="5">
    <source>
        <dbReference type="Google" id="ProtNLM"/>
    </source>
</evidence>
<sequence>MITERLNTILVIKNWKHSVFTVNTRNFLLGLTLVLTFYTQAIIAQPFSKDRVIILTDIEADPDDTQSLVRLLLYSNQIDIKGIIATTSCWLTSDVHPESIEKVIDAYAEIQPNLLKHESGFPDAKTLSSLIKVGLPKYGMSGVGEGMDSEGSDWIIKVLEEEDERPLWISTWGGVNTLAQALHKIKASKSASEASRLISKIRVYTISDQDDSGIWIRDNFPNLFYIVSPGDHYGSATWTGINTYVKNIDNTTISNTWIAENIQQNHGPLGAIYPDVAWGVEGDTPAFLSLIPNGLNASEHPEWGGWGGRYELYKPDFSKTKSGNSRVNIAPETRAIWTNATDKYTPYVHSDYGRNFKRDSITFENDKVTLWRWRDDFQNDFAARIDWCFKSFEEANHPPVPALMHDDHLTVKSGKGFTLDAFNTTDPDGDSFSFLWFNYPEAGTYKNEIKVNGAENVHMAYFTAPKVDQKETAHFIVKITDRGQPRLTRYKRVIVTILP</sequence>
<proteinExistence type="predicted"/>
<feature type="domain" description="Cellulose-binding Sde182 nucleoside hydrolase-like" evidence="1">
    <location>
        <begin position="51"/>
        <end position="310"/>
    </location>
</feature>
<dbReference type="EMBL" id="BSOH01000037">
    <property type="protein sequence ID" value="GLR19835.1"/>
    <property type="molecule type" value="Genomic_DNA"/>
</dbReference>
<dbReference type="Pfam" id="PF21027">
    <property type="entry name" value="Sde0182_C"/>
    <property type="match status" value="1"/>
</dbReference>
<name>A0AA37SYM9_9BACT</name>
<dbReference type="InterPro" id="IPR036452">
    <property type="entry name" value="Ribo_hydro-like"/>
</dbReference>
<feature type="domain" description="Cellulose-binding Sde182 C-terminal" evidence="2">
    <location>
        <begin position="417"/>
        <end position="497"/>
    </location>
</feature>
<comment type="caution">
    <text evidence="3">The sequence shown here is derived from an EMBL/GenBank/DDBJ whole genome shotgun (WGS) entry which is preliminary data.</text>
</comment>
<dbReference type="Proteomes" id="UP001156666">
    <property type="component" value="Unassembled WGS sequence"/>
</dbReference>
<dbReference type="Gene3D" id="3.90.245.10">
    <property type="entry name" value="Ribonucleoside hydrolase-like"/>
    <property type="match status" value="1"/>
</dbReference>
<dbReference type="InterPro" id="IPR011483">
    <property type="entry name" value="Sde182_NH-like"/>
</dbReference>
<dbReference type="Gene3D" id="2.60.40.10">
    <property type="entry name" value="Immunoglobulins"/>
    <property type="match status" value="1"/>
</dbReference>
<evidence type="ECO:0000259" key="2">
    <source>
        <dbReference type="Pfam" id="PF21027"/>
    </source>
</evidence>